<sequence>MALREITESAPVWDEWKSKIQEKTKWQSMRCRLVTPMYGGGTKSAEPDTAMPVRAAAIRGQLRFWWRLLAKYKWKLQEQEQEQEQEKALRKAEFALWGGMDGNGQAGLVFLKVSDVTSPKVISYFKEWRKNKSERIKHQNKNDKLSACSYVLFAMDNVDEEEKTKLIDEGSQWTLQWRFDETRITDEQKHQVHETLRWWANFGGIGARTRRGCGAFEASECSLDEIIKPLTEKDVEAAGCRLVRQADTSSKPVESWKKAVAKLRDFRQAEEIGRNKGDNPPIPGRSRWPEPDALRRLSGEFSKEPGHWHEPEHTAGNLFPRGLFGMPIIITFKDAGDPGKNIQLLPKPDPKSPAKERMSSPLIIRPMRNADGQWQAGALLLPYKHLLSMKAEVKGGELCGSHTVDIWQNGKDADIRPLRENGGGNPGDPGDPLSVFLNFFQKG</sequence>
<dbReference type="KEGG" id="ckh:LVJ77_12325"/>
<dbReference type="AlphaFoldDB" id="A0ABD8B878"/>
<accession>A0ABD8B878</accession>
<keyword evidence="1" id="KW-0051">Antiviral defense</keyword>
<dbReference type="Pfam" id="PF03787">
    <property type="entry name" value="RAMPs"/>
    <property type="match status" value="1"/>
</dbReference>
<evidence type="ECO:0000259" key="3">
    <source>
        <dbReference type="Pfam" id="PF03787"/>
    </source>
</evidence>
<evidence type="ECO:0000313" key="5">
    <source>
        <dbReference type="Proteomes" id="UP000831534"/>
    </source>
</evidence>
<dbReference type="InterPro" id="IPR007522">
    <property type="entry name" value="CRISPR-assoc_prot_TM1795"/>
</dbReference>
<dbReference type="Proteomes" id="UP000831534">
    <property type="component" value="Chromosome"/>
</dbReference>
<keyword evidence="5" id="KW-1185">Reference proteome</keyword>
<reference evidence="4 5" key="1">
    <citation type="journal article" date="2022" name="Res Sq">
        <title>Evolution of multicellular longitudinally dividing oral cavity symbionts (Neisseriaceae).</title>
        <authorList>
            <person name="Nyongesa S."/>
            <person name="Weber P."/>
            <person name="Bernet E."/>
            <person name="Pullido F."/>
            <person name="Nieckarz M."/>
            <person name="Delaby M."/>
            <person name="Nieves C."/>
            <person name="Viehboeck T."/>
            <person name="Krause N."/>
            <person name="Rivera-Millot A."/>
            <person name="Nakamura A."/>
            <person name="Vischer N."/>
            <person name="VanNieuwenhze M."/>
            <person name="Brun Y."/>
            <person name="Cava F."/>
            <person name="Bulgheresi S."/>
            <person name="Veyrier F."/>
        </authorList>
    </citation>
    <scope>NUCLEOTIDE SEQUENCE [LARGE SCALE GENOMIC DNA]</scope>
    <source>
        <strain evidence="4 5">17694</strain>
    </source>
</reference>
<dbReference type="GO" id="GO:0051607">
    <property type="term" value="P:defense response to virus"/>
    <property type="evidence" value="ECO:0007669"/>
    <property type="project" value="UniProtKB-KW"/>
</dbReference>
<dbReference type="RefSeq" id="WP_027010099.1">
    <property type="nucleotide sequence ID" value="NZ_CP091521.1"/>
</dbReference>
<feature type="region of interest" description="Disordered" evidence="2">
    <location>
        <begin position="268"/>
        <end position="292"/>
    </location>
</feature>
<evidence type="ECO:0000256" key="1">
    <source>
        <dbReference type="ARBA" id="ARBA00023118"/>
    </source>
</evidence>
<feature type="compositionally biased region" description="Basic and acidic residues" evidence="2">
    <location>
        <begin position="268"/>
        <end position="277"/>
    </location>
</feature>
<dbReference type="InterPro" id="IPR005537">
    <property type="entry name" value="RAMP_III_fam"/>
</dbReference>
<name>A0ABD8B878_9NEIS</name>
<evidence type="ECO:0000313" key="4">
    <source>
        <dbReference type="EMBL" id="XHH50254.1"/>
    </source>
</evidence>
<feature type="domain" description="CRISPR type III-associated protein" evidence="3">
    <location>
        <begin position="31"/>
        <end position="217"/>
    </location>
</feature>
<proteinExistence type="predicted"/>
<dbReference type="NCBIfam" id="TIGR01894">
    <property type="entry name" value="cas_TM1795_cmr1"/>
    <property type="match status" value="1"/>
</dbReference>
<organism evidence="4 5">
    <name type="scientific">Conchiformibius kuhniae</name>
    <dbReference type="NCBI Taxonomy" id="211502"/>
    <lineage>
        <taxon>Bacteria</taxon>
        <taxon>Pseudomonadati</taxon>
        <taxon>Pseudomonadota</taxon>
        <taxon>Betaproteobacteria</taxon>
        <taxon>Neisseriales</taxon>
        <taxon>Neisseriaceae</taxon>
        <taxon>Conchiformibius</taxon>
    </lineage>
</organism>
<evidence type="ECO:0000256" key="2">
    <source>
        <dbReference type="SAM" id="MobiDB-lite"/>
    </source>
</evidence>
<dbReference type="EMBL" id="CP091521">
    <property type="protein sequence ID" value="XHH50254.1"/>
    <property type="molecule type" value="Genomic_DNA"/>
</dbReference>
<protein>
    <submittedName>
        <fullName evidence="4">Type III-B CRISPR module RAMP protein Cmr1</fullName>
    </submittedName>
</protein>
<gene>
    <name evidence="4" type="primary">cmr1</name>
    <name evidence="4" type="ORF">LVJ77_12325</name>
</gene>